<comment type="caution">
    <text evidence="14">The sequence shown here is derived from an EMBL/GenBank/DDBJ whole genome shotgun (WGS) entry which is preliminary data.</text>
</comment>
<evidence type="ECO:0000256" key="5">
    <source>
        <dbReference type="ARBA" id="ARBA00012094"/>
    </source>
</evidence>
<dbReference type="UniPathway" id="UPA00139">
    <property type="reaction ID" value="UER00341"/>
</dbReference>
<dbReference type="EMBL" id="VSSQ01000023">
    <property type="protein sequence ID" value="MPL64058.1"/>
    <property type="molecule type" value="Genomic_DNA"/>
</dbReference>
<comment type="pathway">
    <text evidence="3">Amino-acid degradation; L-phenylalanine degradation; acetoacetate and fumarate from L-phenylalanine: step 6/6.</text>
</comment>
<feature type="domain" description="Fumarylacetoacetase N-terminal" evidence="13">
    <location>
        <begin position="16"/>
        <end position="118"/>
    </location>
</feature>
<dbReference type="NCBIfam" id="TIGR01266">
    <property type="entry name" value="fum_ac_acetase"/>
    <property type="match status" value="1"/>
</dbReference>
<organism evidence="14">
    <name type="scientific">bioreactor metagenome</name>
    <dbReference type="NCBI Taxonomy" id="1076179"/>
    <lineage>
        <taxon>unclassified sequences</taxon>
        <taxon>metagenomes</taxon>
        <taxon>ecological metagenomes</taxon>
    </lineage>
</organism>
<dbReference type="InterPro" id="IPR011234">
    <property type="entry name" value="Fumarylacetoacetase-like_C"/>
</dbReference>
<dbReference type="PANTHER" id="PTHR43069:SF2">
    <property type="entry name" value="FUMARYLACETOACETASE"/>
    <property type="match status" value="1"/>
</dbReference>
<dbReference type="PANTHER" id="PTHR43069">
    <property type="entry name" value="FUMARYLACETOACETASE"/>
    <property type="match status" value="1"/>
</dbReference>
<dbReference type="Gene3D" id="3.90.850.10">
    <property type="entry name" value="Fumarylacetoacetase-like, C-terminal domain"/>
    <property type="match status" value="1"/>
</dbReference>
<dbReference type="InterPro" id="IPR015377">
    <property type="entry name" value="Fumarylacetoacetase_N"/>
</dbReference>
<comment type="cofactor">
    <cofactor evidence="1">
        <name>Ca(2+)</name>
        <dbReference type="ChEBI" id="CHEBI:29108"/>
    </cofactor>
</comment>
<evidence type="ECO:0000259" key="12">
    <source>
        <dbReference type="Pfam" id="PF01557"/>
    </source>
</evidence>
<dbReference type="FunFam" id="3.90.850.10:FF:000004">
    <property type="entry name" value="Fumarylacetoacetase"/>
    <property type="match status" value="1"/>
</dbReference>
<dbReference type="EC" id="3.7.1.2" evidence="5"/>
<gene>
    <name evidence="14" type="ORF">SDC9_09707</name>
</gene>
<dbReference type="GO" id="GO:0046872">
    <property type="term" value="F:metal ion binding"/>
    <property type="evidence" value="ECO:0007669"/>
    <property type="project" value="UniProtKB-KW"/>
</dbReference>
<evidence type="ECO:0000256" key="6">
    <source>
        <dbReference type="ARBA" id="ARBA00022723"/>
    </source>
</evidence>
<evidence type="ECO:0000256" key="1">
    <source>
        <dbReference type="ARBA" id="ARBA00001913"/>
    </source>
</evidence>
<dbReference type="Pfam" id="PF01557">
    <property type="entry name" value="FAA_hydrolase"/>
    <property type="match status" value="1"/>
</dbReference>
<proteinExistence type="inferred from homology"/>
<evidence type="ECO:0000256" key="8">
    <source>
        <dbReference type="ARBA" id="ARBA00022837"/>
    </source>
</evidence>
<evidence type="ECO:0000256" key="7">
    <source>
        <dbReference type="ARBA" id="ARBA00022801"/>
    </source>
</evidence>
<dbReference type="InterPro" id="IPR036663">
    <property type="entry name" value="Fumarylacetoacetase_C_sf"/>
</dbReference>
<dbReference type="GO" id="GO:1902000">
    <property type="term" value="P:homogentisate catabolic process"/>
    <property type="evidence" value="ECO:0007669"/>
    <property type="project" value="TreeGrafter"/>
</dbReference>
<keyword evidence="8" id="KW-0106">Calcium</keyword>
<keyword evidence="10" id="KW-0828">Tyrosine catabolism</keyword>
<dbReference type="Pfam" id="PF09298">
    <property type="entry name" value="FAA_hydrolase_N"/>
    <property type="match status" value="1"/>
</dbReference>
<dbReference type="SUPFAM" id="SSF63433">
    <property type="entry name" value="Fumarylacetoacetate hydrolase, FAH, N-terminal domain"/>
    <property type="match status" value="1"/>
</dbReference>
<dbReference type="InterPro" id="IPR036462">
    <property type="entry name" value="Fumarylacetoacetase_N_sf"/>
</dbReference>
<evidence type="ECO:0000256" key="3">
    <source>
        <dbReference type="ARBA" id="ARBA00004782"/>
    </source>
</evidence>
<keyword evidence="9" id="KW-0460">Magnesium</keyword>
<evidence type="ECO:0000259" key="13">
    <source>
        <dbReference type="Pfam" id="PF09298"/>
    </source>
</evidence>
<comment type="similarity">
    <text evidence="4">Belongs to the FAH family.</text>
</comment>
<reference evidence="14" key="1">
    <citation type="submission" date="2019-08" db="EMBL/GenBank/DDBJ databases">
        <authorList>
            <person name="Kucharzyk K."/>
            <person name="Murdoch R.W."/>
            <person name="Higgins S."/>
            <person name="Loffler F."/>
        </authorList>
    </citation>
    <scope>NUCLEOTIDE SEQUENCE</scope>
</reference>
<evidence type="ECO:0000256" key="4">
    <source>
        <dbReference type="ARBA" id="ARBA00010211"/>
    </source>
</evidence>
<evidence type="ECO:0000256" key="10">
    <source>
        <dbReference type="ARBA" id="ARBA00022878"/>
    </source>
</evidence>
<sequence>MKSFINYPQNSDFSIHNIPFGVAVFNREYIACCTRIGDLVIDLATLYDYGFFDEIEGLNENVFEAYTLNEFIELGKPVTNAVRLKIQELLLEGSSLSHDEKTIEECFYDLDKVQMMMPLHVQNYTDFYSSIEHATNVGKMFRDPENALLPNWKHLPVGYHGRASSIVVSGINFHRPKGQMKPADAEKPIFGASKQLDFELEMAFVLNKNTEIGENISTQEAEDAIFGMVIFNDWSARDIQSWEYVPLGPFLGKNFCSSISPWVVTLEALEPFRTASPKQEPEVLDYLKFEGDKNFDINLEVYLQPENGEENLICKSNYKYMYWNMTQQLAHHTINGCNVEVGDLYASGTISGSEPNSFGSMLELTWRGQNPLKLSDGTERKFIEDHDTIIMRGFSEKNGIRVGFGEVRGKVLPAK</sequence>
<dbReference type="Gene3D" id="2.30.30.230">
    <property type="entry name" value="Fumarylacetoacetase, N-terminal domain"/>
    <property type="match status" value="1"/>
</dbReference>
<protein>
    <recommendedName>
        <fullName evidence="5">fumarylacetoacetase</fullName>
        <ecNumber evidence="5">3.7.1.2</ecNumber>
    </recommendedName>
</protein>
<dbReference type="SUPFAM" id="SSF56529">
    <property type="entry name" value="FAH"/>
    <property type="match status" value="1"/>
</dbReference>
<dbReference type="GO" id="GO:0004334">
    <property type="term" value="F:fumarylacetoacetase activity"/>
    <property type="evidence" value="ECO:0007669"/>
    <property type="project" value="UniProtKB-EC"/>
</dbReference>
<feature type="domain" description="Fumarylacetoacetase-like C-terminal" evidence="12">
    <location>
        <begin position="124"/>
        <end position="408"/>
    </location>
</feature>
<dbReference type="AlphaFoldDB" id="A0A644TAU5"/>
<evidence type="ECO:0000256" key="9">
    <source>
        <dbReference type="ARBA" id="ARBA00022842"/>
    </source>
</evidence>
<dbReference type="GO" id="GO:0006559">
    <property type="term" value="P:L-phenylalanine catabolic process"/>
    <property type="evidence" value="ECO:0007669"/>
    <property type="project" value="UniProtKB-UniPathway"/>
</dbReference>
<keyword evidence="11" id="KW-0585">Phenylalanine catabolism</keyword>
<dbReference type="GO" id="GO:0006572">
    <property type="term" value="P:L-tyrosine catabolic process"/>
    <property type="evidence" value="ECO:0007669"/>
    <property type="project" value="UniProtKB-KW"/>
</dbReference>
<evidence type="ECO:0000313" key="14">
    <source>
        <dbReference type="EMBL" id="MPL64058.1"/>
    </source>
</evidence>
<comment type="cofactor">
    <cofactor evidence="2">
        <name>Mg(2+)</name>
        <dbReference type="ChEBI" id="CHEBI:18420"/>
    </cofactor>
</comment>
<accession>A0A644TAU5</accession>
<name>A0A644TAU5_9ZZZZ</name>
<dbReference type="InterPro" id="IPR005959">
    <property type="entry name" value="Fumarylacetoacetase"/>
</dbReference>
<evidence type="ECO:0000256" key="2">
    <source>
        <dbReference type="ARBA" id="ARBA00001946"/>
    </source>
</evidence>
<keyword evidence="7" id="KW-0378">Hydrolase</keyword>
<evidence type="ECO:0000256" key="11">
    <source>
        <dbReference type="ARBA" id="ARBA00023232"/>
    </source>
</evidence>
<keyword evidence="6" id="KW-0479">Metal-binding</keyword>